<evidence type="ECO:0000256" key="3">
    <source>
        <dbReference type="ARBA" id="ARBA00022989"/>
    </source>
</evidence>
<evidence type="ECO:0000313" key="9">
    <source>
        <dbReference type="Proteomes" id="UP000013776"/>
    </source>
</evidence>
<dbReference type="EMBL" id="CAHR02000154">
    <property type="protein sequence ID" value="CCG83506.1"/>
    <property type="molecule type" value="Genomic_DNA"/>
</dbReference>
<evidence type="ECO:0000256" key="5">
    <source>
        <dbReference type="SAM" id="MobiDB-lite"/>
    </source>
</evidence>
<feature type="transmembrane region" description="Helical" evidence="6">
    <location>
        <begin position="60"/>
        <end position="78"/>
    </location>
</feature>
<feature type="transmembrane region" description="Helical" evidence="6">
    <location>
        <begin position="131"/>
        <end position="154"/>
    </location>
</feature>
<comment type="caution">
    <text evidence="8">The sequence shown here is derived from an EMBL/GenBank/DDBJ whole genome shotgun (WGS) entry which is preliminary data.</text>
</comment>
<dbReference type="GO" id="GO:0005886">
    <property type="term" value="C:plasma membrane"/>
    <property type="evidence" value="ECO:0007669"/>
    <property type="project" value="TreeGrafter"/>
</dbReference>
<dbReference type="PANTHER" id="PTHR21324">
    <property type="entry name" value="FASTING-INDUCIBLE INTEGRAL MEMBRANE PROTEIN TM6P1-RELATED"/>
    <property type="match status" value="1"/>
</dbReference>
<feature type="transmembrane region" description="Helical" evidence="6">
    <location>
        <begin position="98"/>
        <end position="119"/>
    </location>
</feature>
<dbReference type="InterPro" id="IPR019402">
    <property type="entry name" value="CWH43_N"/>
</dbReference>
<evidence type="ECO:0000259" key="7">
    <source>
        <dbReference type="Pfam" id="PF10277"/>
    </source>
</evidence>
<comment type="subcellular location">
    <subcellularLocation>
        <location evidence="1">Endomembrane system</location>
        <topology evidence="1">Multi-pass membrane protein</topology>
    </subcellularLocation>
</comment>
<dbReference type="InterPro" id="IPR050911">
    <property type="entry name" value="DRAM/TMEM150_Autophagy_Mod"/>
</dbReference>
<evidence type="ECO:0000256" key="2">
    <source>
        <dbReference type="ARBA" id="ARBA00022692"/>
    </source>
</evidence>
<dbReference type="OrthoDB" id="10032492at2759"/>
<dbReference type="eggNOG" id="ENOG502RZQS">
    <property type="taxonomic scope" value="Eukaryota"/>
</dbReference>
<dbReference type="STRING" id="1097556.R4XCF9"/>
<keyword evidence="4 6" id="KW-0472">Membrane</keyword>
<keyword evidence="9" id="KW-1185">Reference proteome</keyword>
<reference evidence="8 9" key="1">
    <citation type="journal article" date="2013" name="MBio">
        <title>Genome sequencing of the plant pathogen Taphrina deformans, the causal agent of peach leaf curl.</title>
        <authorList>
            <person name="Cisse O.H."/>
            <person name="Almeida J.M.G.C.F."/>
            <person name="Fonseca A."/>
            <person name="Kumar A.A."/>
            <person name="Salojaervi J."/>
            <person name="Overmyer K."/>
            <person name="Hauser P.M."/>
            <person name="Pagni M."/>
        </authorList>
    </citation>
    <scope>NUCLEOTIDE SEQUENCE [LARGE SCALE GENOMIC DNA]</scope>
    <source>
        <strain evidence="9">PYCC 5710 / ATCC 11124 / CBS 356.35 / IMI 108563 / JCM 9778 / NBRC 8474</strain>
    </source>
</reference>
<dbReference type="GO" id="GO:0012505">
    <property type="term" value="C:endomembrane system"/>
    <property type="evidence" value="ECO:0007669"/>
    <property type="project" value="UniProtKB-SubCell"/>
</dbReference>
<evidence type="ECO:0000313" key="8">
    <source>
        <dbReference type="EMBL" id="CCG83506.1"/>
    </source>
</evidence>
<dbReference type="AlphaFoldDB" id="R4XCF9"/>
<feature type="compositionally biased region" description="Polar residues" evidence="5">
    <location>
        <begin position="244"/>
        <end position="261"/>
    </location>
</feature>
<accession>R4XCF9</accession>
<sequence>MAIRHVVLGYAWIPFVSALVWFGGLIALLSIWTAQGKPRYMPGEGRIVYISDVGANQKPLFIVITSVTSVFFVAALAVERYLRHKARLDRNLRRREKWLSIFAIIFAAGAGACLISLSIRDAFNHDTQHWHFTIGFIILAALSVLCTTAEWGWLDSDYESARMLKASYAVKITVLVLAVICAIILGALFNSDNHQSVAAVCEWLVAFLFDVFLWTLVYDLYPAVHTKRIRDLGTGDHYEKESRSSASGLHNADPSTASNRV</sequence>
<feature type="region of interest" description="Disordered" evidence="5">
    <location>
        <begin position="240"/>
        <end position="261"/>
    </location>
</feature>
<keyword evidence="3 6" id="KW-1133">Transmembrane helix</keyword>
<dbReference type="Pfam" id="PF10277">
    <property type="entry name" value="Frag1"/>
    <property type="match status" value="1"/>
</dbReference>
<keyword evidence="2 6" id="KW-0812">Transmembrane</keyword>
<dbReference type="VEuPathDB" id="FungiDB:TAPDE_003740"/>
<proteinExistence type="predicted"/>
<evidence type="ECO:0000256" key="1">
    <source>
        <dbReference type="ARBA" id="ARBA00004127"/>
    </source>
</evidence>
<organism evidence="8 9">
    <name type="scientific">Taphrina deformans (strain PYCC 5710 / ATCC 11124 / CBS 356.35 / IMI 108563 / JCM 9778 / NBRC 8474)</name>
    <name type="common">Peach leaf curl fungus</name>
    <name type="synonym">Lalaria deformans</name>
    <dbReference type="NCBI Taxonomy" id="1097556"/>
    <lineage>
        <taxon>Eukaryota</taxon>
        <taxon>Fungi</taxon>
        <taxon>Dikarya</taxon>
        <taxon>Ascomycota</taxon>
        <taxon>Taphrinomycotina</taxon>
        <taxon>Taphrinomycetes</taxon>
        <taxon>Taphrinales</taxon>
        <taxon>Taphrinaceae</taxon>
        <taxon>Taphrina</taxon>
    </lineage>
</organism>
<feature type="domain" description="CWH43-like N-terminal" evidence="7">
    <location>
        <begin position="10"/>
        <end position="222"/>
    </location>
</feature>
<dbReference type="PANTHER" id="PTHR21324:SF2">
    <property type="entry name" value="EG:22E5.9 PROTEIN"/>
    <property type="match status" value="1"/>
</dbReference>
<evidence type="ECO:0000256" key="6">
    <source>
        <dbReference type="SAM" id="Phobius"/>
    </source>
</evidence>
<feature type="transmembrane region" description="Helical" evidence="6">
    <location>
        <begin position="166"/>
        <end position="189"/>
    </location>
</feature>
<protein>
    <submittedName>
        <fullName evidence="8">Protein sfk1</fullName>
    </submittedName>
</protein>
<evidence type="ECO:0000256" key="4">
    <source>
        <dbReference type="ARBA" id="ARBA00023136"/>
    </source>
</evidence>
<feature type="transmembrane region" description="Helical" evidence="6">
    <location>
        <begin position="195"/>
        <end position="221"/>
    </location>
</feature>
<dbReference type="Proteomes" id="UP000013776">
    <property type="component" value="Unassembled WGS sequence"/>
</dbReference>
<feature type="transmembrane region" description="Helical" evidence="6">
    <location>
        <begin position="7"/>
        <end position="32"/>
    </location>
</feature>
<gene>
    <name evidence="8" type="ORF">TAPDE_003740</name>
</gene>
<name>R4XCF9_TAPDE</name>